<dbReference type="Proteomes" id="UP000282892">
    <property type="component" value="Chromosome"/>
</dbReference>
<dbReference type="SUPFAM" id="SSF51556">
    <property type="entry name" value="Metallo-dependent hydrolases"/>
    <property type="match status" value="1"/>
</dbReference>
<dbReference type="Pfam" id="PF01979">
    <property type="entry name" value="Amidohydro_1"/>
    <property type="match status" value="1"/>
</dbReference>
<accession>A0A3Q9QXM1</accession>
<dbReference type="SUPFAM" id="SSF51338">
    <property type="entry name" value="Composite domain of metallo-dependent hydrolases"/>
    <property type="match status" value="1"/>
</dbReference>
<sequence length="405" mass="44379">MMNYLIHAKKIVTVSSLGTIIDGAIVVSDEKIVEIGKWEILQKKFPSVEVVDCLDKVITPSLVDCHTHLLEFAPSSLFPVTPETHFLAGRSLLFNALSSGITALGEQICGHPFCDFSIGDYQKAVHDCPLDISFATTSISIGFEKLAHFTSVTGSRNVDQKELVHPLIVREIARISDYPGENIFINATPANFTEKEVPHAGEIIYSLEELKEIVEFFHQLGKKIGCHVAGKEGIQMALEAGFDVLHHAHGITDEQLNFAASRKVEIVATPMGGTHLIPNSPEDILLAFDKGISVSISTDAYLPPHSNATWLPFNDVSLKGPDVLMLISHLPMQLLKRQGYDENQILALLTANPAKVLGKENCFGRLEPGLDANFLVADGVPGLEITDVEQIRKVFFRGKKVIDRG</sequence>
<dbReference type="Gene3D" id="2.30.40.10">
    <property type="entry name" value="Urease, subunit C, domain 1"/>
    <property type="match status" value="2"/>
</dbReference>
<proteinExistence type="predicted"/>
<feature type="domain" description="Amidohydrolase-related" evidence="1">
    <location>
        <begin position="57"/>
        <end position="400"/>
    </location>
</feature>
<gene>
    <name evidence="2" type="ORF">CHR53_17015</name>
</gene>
<protein>
    <recommendedName>
        <fullName evidence="1">Amidohydrolase-related domain-containing protein</fullName>
    </recommendedName>
</protein>
<dbReference type="InterPro" id="IPR006680">
    <property type="entry name" value="Amidohydro-rel"/>
</dbReference>
<evidence type="ECO:0000313" key="3">
    <source>
        <dbReference type="Proteomes" id="UP000282892"/>
    </source>
</evidence>
<organism evidence="2 3">
    <name type="scientific">Neobacillus mesonae</name>
    <dbReference type="NCBI Taxonomy" id="1193713"/>
    <lineage>
        <taxon>Bacteria</taxon>
        <taxon>Bacillati</taxon>
        <taxon>Bacillota</taxon>
        <taxon>Bacilli</taxon>
        <taxon>Bacillales</taxon>
        <taxon>Bacillaceae</taxon>
        <taxon>Neobacillus</taxon>
    </lineage>
</organism>
<dbReference type="InterPro" id="IPR051781">
    <property type="entry name" value="Metallo-dep_Hydrolase"/>
</dbReference>
<dbReference type="RefSeq" id="WP_084797594.1">
    <property type="nucleotide sequence ID" value="NZ_CP022572.1"/>
</dbReference>
<dbReference type="GO" id="GO:0016810">
    <property type="term" value="F:hydrolase activity, acting on carbon-nitrogen (but not peptide) bonds"/>
    <property type="evidence" value="ECO:0007669"/>
    <property type="project" value="InterPro"/>
</dbReference>
<name>A0A3Q9QXM1_9BACI</name>
<dbReference type="OrthoDB" id="9776455at2"/>
<keyword evidence="3" id="KW-1185">Reference proteome</keyword>
<evidence type="ECO:0000313" key="2">
    <source>
        <dbReference type="EMBL" id="AZU62826.1"/>
    </source>
</evidence>
<dbReference type="PANTHER" id="PTHR43135">
    <property type="entry name" value="ALPHA-D-RIBOSE 1-METHYLPHOSPHONATE 5-TRIPHOSPHATE DIPHOSPHATASE"/>
    <property type="match status" value="1"/>
</dbReference>
<dbReference type="Gene3D" id="3.20.20.140">
    <property type="entry name" value="Metal-dependent hydrolases"/>
    <property type="match status" value="2"/>
</dbReference>
<dbReference type="EMBL" id="CP022572">
    <property type="protein sequence ID" value="AZU62826.1"/>
    <property type="molecule type" value="Genomic_DNA"/>
</dbReference>
<dbReference type="InterPro" id="IPR011059">
    <property type="entry name" value="Metal-dep_hydrolase_composite"/>
</dbReference>
<dbReference type="InterPro" id="IPR032466">
    <property type="entry name" value="Metal_Hydrolase"/>
</dbReference>
<dbReference type="PANTHER" id="PTHR43135:SF3">
    <property type="entry name" value="ALPHA-D-RIBOSE 1-METHYLPHOSPHONATE 5-TRIPHOSPHATE DIPHOSPHATASE"/>
    <property type="match status" value="1"/>
</dbReference>
<dbReference type="STRING" id="1193713.GCA_001636315_00232"/>
<dbReference type="AlphaFoldDB" id="A0A3Q9QXM1"/>
<dbReference type="KEGG" id="nmk:CHR53_17015"/>
<reference evidence="2 3" key="1">
    <citation type="submission" date="2017-07" db="EMBL/GenBank/DDBJ databases">
        <title>The complete genome sequence of Bacillus mesonae strain H20-5, an efficient strain improving plant abiotic stress resistance.</title>
        <authorList>
            <person name="Kim S.Y."/>
            <person name="Song H."/>
            <person name="Sang M.K."/>
            <person name="Weon H.-Y."/>
            <person name="Song J."/>
        </authorList>
    </citation>
    <scope>NUCLEOTIDE SEQUENCE [LARGE SCALE GENOMIC DNA]</scope>
    <source>
        <strain evidence="2 3">H20-5</strain>
    </source>
</reference>
<evidence type="ECO:0000259" key="1">
    <source>
        <dbReference type="Pfam" id="PF01979"/>
    </source>
</evidence>